<evidence type="ECO:0000256" key="2">
    <source>
        <dbReference type="ARBA" id="ARBA00004906"/>
    </source>
</evidence>
<dbReference type="InterPro" id="IPR016073">
    <property type="entry name" value="Skp1_comp_POZ"/>
</dbReference>
<comment type="caution">
    <text evidence="7">The sequence shown here is derived from an EMBL/GenBank/DDBJ whole genome shotgun (WGS) entry which is preliminary data.</text>
</comment>
<evidence type="ECO:0000259" key="6">
    <source>
        <dbReference type="Pfam" id="PF03931"/>
    </source>
</evidence>
<accession>A0A9D4UDP4</accession>
<feature type="domain" description="SKP1 component POZ" evidence="6">
    <location>
        <begin position="6"/>
        <end position="65"/>
    </location>
</feature>
<dbReference type="InterPro" id="IPR001232">
    <property type="entry name" value="SKP1-like"/>
</dbReference>
<dbReference type="FunFam" id="3.30.710.10:FF:000035">
    <property type="entry name" value="Elongin C transcription elongation factor"/>
    <property type="match status" value="1"/>
</dbReference>
<dbReference type="InterPro" id="IPR039948">
    <property type="entry name" value="ELC1"/>
</dbReference>
<comment type="subcellular location">
    <subcellularLocation>
        <location evidence="1">Nucleus</location>
    </subcellularLocation>
</comment>
<evidence type="ECO:0000256" key="1">
    <source>
        <dbReference type="ARBA" id="ARBA00004123"/>
    </source>
</evidence>
<name>A0A9D4UDP4_ADICA</name>
<sequence>MRKEDTITLVSAEGFEFVIDRKAAVVSNTLKSMLSSSGGFKETEVGEVKLPEISTPVLEKVCEFFYWSLQFSNGIETEFDIEPEMTPDLIMAANFLHT</sequence>
<evidence type="ECO:0000256" key="4">
    <source>
        <dbReference type="ARBA" id="ARBA00021347"/>
    </source>
</evidence>
<comment type="pathway">
    <text evidence="2">Protein modification; protein ubiquitination.</text>
</comment>
<keyword evidence="8" id="KW-1185">Reference proteome</keyword>
<dbReference type="Proteomes" id="UP000886520">
    <property type="component" value="Chromosome 19"/>
</dbReference>
<dbReference type="GO" id="GO:0005634">
    <property type="term" value="C:nucleus"/>
    <property type="evidence" value="ECO:0007669"/>
    <property type="project" value="UniProtKB-SubCell"/>
</dbReference>
<dbReference type="SUPFAM" id="SSF54695">
    <property type="entry name" value="POZ domain"/>
    <property type="match status" value="1"/>
</dbReference>
<evidence type="ECO:0000313" key="8">
    <source>
        <dbReference type="Proteomes" id="UP000886520"/>
    </source>
</evidence>
<evidence type="ECO:0000313" key="7">
    <source>
        <dbReference type="EMBL" id="KAI5065281.1"/>
    </source>
</evidence>
<reference evidence="7" key="1">
    <citation type="submission" date="2021-01" db="EMBL/GenBank/DDBJ databases">
        <title>Adiantum capillus-veneris genome.</title>
        <authorList>
            <person name="Fang Y."/>
            <person name="Liao Q."/>
        </authorList>
    </citation>
    <scope>NUCLEOTIDE SEQUENCE</scope>
    <source>
        <strain evidence="7">H3</strain>
        <tissue evidence="7">Leaf</tissue>
    </source>
</reference>
<dbReference type="CDD" id="cd18321">
    <property type="entry name" value="BTB_POZ_EloC"/>
    <property type="match status" value="1"/>
</dbReference>
<protein>
    <recommendedName>
        <fullName evidence="4">Elongin-C</fullName>
    </recommendedName>
</protein>
<gene>
    <name evidence="7" type="ORF">GOP47_0019976</name>
</gene>
<dbReference type="GO" id="GO:0006511">
    <property type="term" value="P:ubiquitin-dependent protein catabolic process"/>
    <property type="evidence" value="ECO:0007669"/>
    <property type="project" value="InterPro"/>
</dbReference>
<comment type="similarity">
    <text evidence="3">Belongs to the SKP1 family.</text>
</comment>
<evidence type="ECO:0000256" key="5">
    <source>
        <dbReference type="ARBA" id="ARBA00023242"/>
    </source>
</evidence>
<evidence type="ECO:0000256" key="3">
    <source>
        <dbReference type="ARBA" id="ARBA00009993"/>
    </source>
</evidence>
<dbReference type="InterPro" id="IPR011333">
    <property type="entry name" value="SKP1/BTB/POZ_sf"/>
</dbReference>
<proteinExistence type="inferred from homology"/>
<organism evidence="7 8">
    <name type="scientific">Adiantum capillus-veneris</name>
    <name type="common">Maidenhair fern</name>
    <dbReference type="NCBI Taxonomy" id="13818"/>
    <lineage>
        <taxon>Eukaryota</taxon>
        <taxon>Viridiplantae</taxon>
        <taxon>Streptophyta</taxon>
        <taxon>Embryophyta</taxon>
        <taxon>Tracheophyta</taxon>
        <taxon>Polypodiopsida</taxon>
        <taxon>Polypodiidae</taxon>
        <taxon>Polypodiales</taxon>
        <taxon>Pteridineae</taxon>
        <taxon>Pteridaceae</taxon>
        <taxon>Vittarioideae</taxon>
        <taxon>Adiantum</taxon>
    </lineage>
</organism>
<dbReference type="GO" id="GO:0009867">
    <property type="term" value="P:jasmonic acid mediated signaling pathway"/>
    <property type="evidence" value="ECO:0007669"/>
    <property type="project" value="UniProtKB-ARBA"/>
</dbReference>
<dbReference type="OrthoDB" id="249087at2759"/>
<keyword evidence="5" id="KW-0539">Nucleus</keyword>
<dbReference type="Gene3D" id="3.30.710.10">
    <property type="entry name" value="Potassium Channel Kv1.1, Chain A"/>
    <property type="match status" value="1"/>
</dbReference>
<dbReference type="PANTHER" id="PTHR20648">
    <property type="entry name" value="ELONGIN-C"/>
    <property type="match status" value="1"/>
</dbReference>
<dbReference type="Pfam" id="PF03931">
    <property type="entry name" value="Skp1_POZ"/>
    <property type="match status" value="1"/>
</dbReference>
<dbReference type="SMART" id="SM00512">
    <property type="entry name" value="Skp1"/>
    <property type="match status" value="1"/>
</dbReference>
<dbReference type="EMBL" id="JABFUD020000019">
    <property type="protein sequence ID" value="KAI5065281.1"/>
    <property type="molecule type" value="Genomic_DNA"/>
</dbReference>
<dbReference type="AlphaFoldDB" id="A0A9D4UDP4"/>